<organism evidence="1 2">
    <name type="scientific">Rhynchophorus ferrugineus</name>
    <name type="common">Red palm weevil</name>
    <name type="synonym">Curculio ferrugineus</name>
    <dbReference type="NCBI Taxonomy" id="354439"/>
    <lineage>
        <taxon>Eukaryota</taxon>
        <taxon>Metazoa</taxon>
        <taxon>Ecdysozoa</taxon>
        <taxon>Arthropoda</taxon>
        <taxon>Hexapoda</taxon>
        <taxon>Insecta</taxon>
        <taxon>Pterygota</taxon>
        <taxon>Neoptera</taxon>
        <taxon>Endopterygota</taxon>
        <taxon>Coleoptera</taxon>
        <taxon>Polyphaga</taxon>
        <taxon>Cucujiformia</taxon>
        <taxon>Curculionidae</taxon>
        <taxon>Dryophthorinae</taxon>
        <taxon>Rhynchophorus</taxon>
    </lineage>
</organism>
<evidence type="ECO:0000313" key="1">
    <source>
        <dbReference type="EMBL" id="KAF7275567.1"/>
    </source>
</evidence>
<keyword evidence="2" id="KW-1185">Reference proteome</keyword>
<dbReference type="Proteomes" id="UP000625711">
    <property type="component" value="Unassembled WGS sequence"/>
</dbReference>
<evidence type="ECO:0000313" key="2">
    <source>
        <dbReference type="Proteomes" id="UP000625711"/>
    </source>
</evidence>
<gene>
    <name evidence="1" type="ORF">GWI33_011590</name>
</gene>
<accession>A0A834I6S2</accession>
<reference evidence="1" key="1">
    <citation type="submission" date="2020-08" db="EMBL/GenBank/DDBJ databases">
        <title>Genome sequencing and assembly of the red palm weevil Rhynchophorus ferrugineus.</title>
        <authorList>
            <person name="Dias G.B."/>
            <person name="Bergman C.M."/>
            <person name="Manee M."/>
        </authorList>
    </citation>
    <scope>NUCLEOTIDE SEQUENCE</scope>
    <source>
        <strain evidence="1">AA-2017</strain>
        <tissue evidence="1">Whole larva</tissue>
    </source>
</reference>
<protein>
    <submittedName>
        <fullName evidence="1">Uncharacterized protein</fullName>
    </submittedName>
</protein>
<dbReference type="EMBL" id="JAACXV010009808">
    <property type="protein sequence ID" value="KAF7275567.1"/>
    <property type="molecule type" value="Genomic_DNA"/>
</dbReference>
<proteinExistence type="predicted"/>
<comment type="caution">
    <text evidence="1">The sequence shown here is derived from an EMBL/GenBank/DDBJ whole genome shotgun (WGS) entry which is preliminary data.</text>
</comment>
<sequence>PPCALIGNNRVIAKADQAVQGLRDGPVVVAGWCAEAVRLR</sequence>
<dbReference type="AlphaFoldDB" id="A0A834I6S2"/>
<name>A0A834I6S2_RHYFE</name>
<feature type="non-terminal residue" evidence="1">
    <location>
        <position position="1"/>
    </location>
</feature>